<name>A0A0N4XRB6_NIPBR</name>
<protein>
    <submittedName>
        <fullName evidence="1 3">Uncharacterized protein</fullName>
    </submittedName>
</protein>
<accession>A0A0N4XRB6</accession>
<reference evidence="1 2" key="2">
    <citation type="submission" date="2018-11" db="EMBL/GenBank/DDBJ databases">
        <authorList>
            <consortium name="Pathogen Informatics"/>
        </authorList>
    </citation>
    <scope>NUCLEOTIDE SEQUENCE [LARGE SCALE GENOMIC DNA]</scope>
</reference>
<evidence type="ECO:0000313" key="2">
    <source>
        <dbReference type="Proteomes" id="UP000271162"/>
    </source>
</evidence>
<evidence type="ECO:0000313" key="3">
    <source>
        <dbReference type="WBParaSite" id="NBR_0000506801-mRNA-1"/>
    </source>
</evidence>
<reference evidence="3" key="1">
    <citation type="submission" date="2017-02" db="UniProtKB">
        <authorList>
            <consortium name="WormBaseParasite"/>
        </authorList>
    </citation>
    <scope>IDENTIFICATION</scope>
</reference>
<organism evidence="3">
    <name type="scientific">Nippostrongylus brasiliensis</name>
    <name type="common">Rat hookworm</name>
    <dbReference type="NCBI Taxonomy" id="27835"/>
    <lineage>
        <taxon>Eukaryota</taxon>
        <taxon>Metazoa</taxon>
        <taxon>Ecdysozoa</taxon>
        <taxon>Nematoda</taxon>
        <taxon>Chromadorea</taxon>
        <taxon>Rhabditida</taxon>
        <taxon>Rhabditina</taxon>
        <taxon>Rhabditomorpha</taxon>
        <taxon>Strongyloidea</taxon>
        <taxon>Heligmosomidae</taxon>
        <taxon>Nippostrongylus</taxon>
    </lineage>
</organism>
<dbReference type="Proteomes" id="UP000271162">
    <property type="component" value="Unassembled WGS sequence"/>
</dbReference>
<dbReference type="AlphaFoldDB" id="A0A0N4XRB6"/>
<dbReference type="EMBL" id="UYSL01011124">
    <property type="protein sequence ID" value="VDL68657.1"/>
    <property type="molecule type" value="Genomic_DNA"/>
</dbReference>
<dbReference type="WBParaSite" id="NBR_0000506801-mRNA-1">
    <property type="protein sequence ID" value="NBR_0000506801-mRNA-1"/>
    <property type="gene ID" value="NBR_0000506801"/>
</dbReference>
<gene>
    <name evidence="1" type="ORF">NBR_LOCUS5068</name>
</gene>
<sequence>MADRASSGLAIDGVIVEECDPSAAVLRHPYHRYNRAAAQSRAASMYNPRVYSGYYGSHACKGLLDGSMRIAIEDGSSLCTLIPLHQSMISLVPNIGGAIAPSALLSLPTL</sequence>
<evidence type="ECO:0000313" key="1">
    <source>
        <dbReference type="EMBL" id="VDL68657.1"/>
    </source>
</evidence>
<keyword evidence="2" id="KW-1185">Reference proteome</keyword>
<proteinExistence type="predicted"/>